<reference evidence="1" key="1">
    <citation type="journal article" date="2012" name="PLoS ONE">
        <title>Gene sets for utilization of primary and secondary nutrition supplies in the distal gut of endangered iberian lynx.</title>
        <authorList>
            <person name="Alcaide M."/>
            <person name="Messina E."/>
            <person name="Richter M."/>
            <person name="Bargiela R."/>
            <person name="Peplies J."/>
            <person name="Huws S.A."/>
            <person name="Newbold C.J."/>
            <person name="Golyshin P.N."/>
            <person name="Simon M.A."/>
            <person name="Lopez G."/>
            <person name="Yakimov M.M."/>
            <person name="Ferrer M."/>
        </authorList>
    </citation>
    <scope>NUCLEOTIDE SEQUENCE</scope>
</reference>
<gene>
    <name evidence="1" type="ORF">EVA_19869</name>
</gene>
<dbReference type="AlphaFoldDB" id="J9FXG8"/>
<name>J9FXG8_9ZZZZ</name>
<evidence type="ECO:0000313" key="1">
    <source>
        <dbReference type="EMBL" id="EJW92024.1"/>
    </source>
</evidence>
<organism evidence="1">
    <name type="scientific">gut metagenome</name>
    <dbReference type="NCBI Taxonomy" id="749906"/>
    <lineage>
        <taxon>unclassified sequences</taxon>
        <taxon>metagenomes</taxon>
        <taxon>organismal metagenomes</taxon>
    </lineage>
</organism>
<proteinExistence type="predicted"/>
<accession>J9FXG8</accession>
<sequence>MASSQLSLPLVPLLRYPSPSVPLLCSFCLPPWPVCSWAHVSAVPLSGPTSPWGLSVCLFSLWAAAPATSFSPPSAIS</sequence>
<comment type="caution">
    <text evidence="1">The sequence shown here is derived from an EMBL/GenBank/DDBJ whole genome shotgun (WGS) entry which is preliminary data.</text>
</comment>
<dbReference type="EMBL" id="AMCI01007801">
    <property type="protein sequence ID" value="EJW92024.1"/>
    <property type="molecule type" value="Genomic_DNA"/>
</dbReference>
<protein>
    <submittedName>
        <fullName evidence="1">Uncharacterized protein</fullName>
    </submittedName>
</protein>